<evidence type="ECO:0000256" key="4">
    <source>
        <dbReference type="ARBA" id="ARBA00022692"/>
    </source>
</evidence>
<keyword evidence="2" id="KW-0813">Transport</keyword>
<dbReference type="SUPFAM" id="SSF103473">
    <property type="entry name" value="MFS general substrate transporter"/>
    <property type="match status" value="1"/>
</dbReference>
<dbReference type="Gene3D" id="1.20.1250.20">
    <property type="entry name" value="MFS general substrate transporter like domains"/>
    <property type="match status" value="1"/>
</dbReference>
<name>A0ABP4XH25_9ACTN</name>
<feature type="transmembrane region" description="Helical" evidence="7">
    <location>
        <begin position="124"/>
        <end position="148"/>
    </location>
</feature>
<keyword evidence="5 7" id="KW-1133">Transmembrane helix</keyword>
<proteinExistence type="predicted"/>
<feature type="transmembrane region" description="Helical" evidence="7">
    <location>
        <begin position="391"/>
        <end position="414"/>
    </location>
</feature>
<keyword evidence="4 7" id="KW-0812">Transmembrane</keyword>
<evidence type="ECO:0000256" key="3">
    <source>
        <dbReference type="ARBA" id="ARBA00022475"/>
    </source>
</evidence>
<organism evidence="9 10">
    <name type="scientific">Luedemannella flava</name>
    <dbReference type="NCBI Taxonomy" id="349316"/>
    <lineage>
        <taxon>Bacteria</taxon>
        <taxon>Bacillati</taxon>
        <taxon>Actinomycetota</taxon>
        <taxon>Actinomycetes</taxon>
        <taxon>Micromonosporales</taxon>
        <taxon>Micromonosporaceae</taxon>
        <taxon>Luedemannella</taxon>
    </lineage>
</organism>
<evidence type="ECO:0000259" key="8">
    <source>
        <dbReference type="PROSITE" id="PS50850"/>
    </source>
</evidence>
<comment type="subcellular location">
    <subcellularLocation>
        <location evidence="1">Cell membrane</location>
        <topology evidence="1">Multi-pass membrane protein</topology>
    </subcellularLocation>
</comment>
<evidence type="ECO:0000313" key="10">
    <source>
        <dbReference type="Proteomes" id="UP001500218"/>
    </source>
</evidence>
<keyword evidence="6 7" id="KW-0472">Membrane</keyword>
<feature type="transmembrane region" description="Helical" evidence="7">
    <location>
        <begin position="63"/>
        <end position="85"/>
    </location>
</feature>
<sequence length="441" mass="45517">MNWRAVARAGSRKRPTSAGEPGAFAALSIPLFRAMWLAEFAGDVGNWMHTVGAQWVIIGHPDAVLFAALLVGAARMPSLALAVPLGAIADLFDRRRLLLWSQAFQVVVGAALAVASLLGRLTPVALLAFTLLLGLGSALSMVAFQALVPQLVPPSRLHSAAALTQVNLNIARVVGPMLGGLLVAVIGPTSVFALDALSYLVFVVVLCFCTVPGRPPGPRPQFRHALVEGVGYVRRSVLMRRILVHSFLTGIPCAAVWALLPSVSTLRLGAGAPGYGLLLAAAGVGSICGAALLPLVRRWASDNASLILGSVVTAAALAVLGAVDSLAGAALALFAFGTAWMVMQTPLAATMQLIAPDWVRGRAMALFQTVRTGSQSLGAVGWGLLATNLGLLAAVEVSAAAMALAALLAVCWPVGPGRRAAGQPDEEHVQRAATVIPRLPG</sequence>
<dbReference type="InterPro" id="IPR020846">
    <property type="entry name" value="MFS_dom"/>
</dbReference>
<evidence type="ECO:0000256" key="1">
    <source>
        <dbReference type="ARBA" id="ARBA00004651"/>
    </source>
</evidence>
<dbReference type="InterPro" id="IPR010290">
    <property type="entry name" value="TM_effector"/>
</dbReference>
<comment type="caution">
    <text evidence="9">The sequence shown here is derived from an EMBL/GenBank/DDBJ whole genome shotgun (WGS) entry which is preliminary data.</text>
</comment>
<keyword evidence="3" id="KW-1003">Cell membrane</keyword>
<dbReference type="PROSITE" id="PS50850">
    <property type="entry name" value="MFS"/>
    <property type="match status" value="1"/>
</dbReference>
<evidence type="ECO:0000313" key="9">
    <source>
        <dbReference type="EMBL" id="GAA1782795.1"/>
    </source>
</evidence>
<dbReference type="PANTHER" id="PTHR23513">
    <property type="entry name" value="INTEGRAL MEMBRANE EFFLUX PROTEIN-RELATED"/>
    <property type="match status" value="1"/>
</dbReference>
<dbReference type="InterPro" id="IPR036259">
    <property type="entry name" value="MFS_trans_sf"/>
</dbReference>
<feature type="transmembrane region" description="Helical" evidence="7">
    <location>
        <begin position="242"/>
        <end position="260"/>
    </location>
</feature>
<evidence type="ECO:0000256" key="2">
    <source>
        <dbReference type="ARBA" id="ARBA00022448"/>
    </source>
</evidence>
<dbReference type="CDD" id="cd06173">
    <property type="entry name" value="MFS_MefA_like"/>
    <property type="match status" value="1"/>
</dbReference>
<evidence type="ECO:0000256" key="6">
    <source>
        <dbReference type="ARBA" id="ARBA00023136"/>
    </source>
</evidence>
<dbReference type="Pfam" id="PF05977">
    <property type="entry name" value="MFS_3"/>
    <property type="match status" value="1"/>
</dbReference>
<accession>A0ABP4XH25</accession>
<dbReference type="RefSeq" id="WP_344125010.1">
    <property type="nucleotide sequence ID" value="NZ_BAAALT010000003.1"/>
</dbReference>
<keyword evidence="10" id="KW-1185">Reference proteome</keyword>
<feature type="transmembrane region" description="Helical" evidence="7">
    <location>
        <begin position="97"/>
        <end position="118"/>
    </location>
</feature>
<protein>
    <recommendedName>
        <fullName evidence="8">Major facilitator superfamily (MFS) profile domain-containing protein</fullName>
    </recommendedName>
</protein>
<dbReference type="Proteomes" id="UP001500218">
    <property type="component" value="Unassembled WGS sequence"/>
</dbReference>
<feature type="domain" description="Major facilitator superfamily (MFS) profile" evidence="8">
    <location>
        <begin position="1"/>
        <end position="418"/>
    </location>
</feature>
<evidence type="ECO:0000256" key="5">
    <source>
        <dbReference type="ARBA" id="ARBA00022989"/>
    </source>
</evidence>
<dbReference type="EMBL" id="BAAALT010000003">
    <property type="protein sequence ID" value="GAA1782795.1"/>
    <property type="molecule type" value="Genomic_DNA"/>
</dbReference>
<dbReference type="PANTHER" id="PTHR23513:SF11">
    <property type="entry name" value="STAPHYLOFERRIN A TRANSPORTER"/>
    <property type="match status" value="1"/>
</dbReference>
<gene>
    <name evidence="9" type="ORF">GCM10009682_01090</name>
</gene>
<feature type="transmembrane region" description="Helical" evidence="7">
    <location>
        <begin position="272"/>
        <end position="293"/>
    </location>
</feature>
<reference evidence="10" key="1">
    <citation type="journal article" date="2019" name="Int. J. Syst. Evol. Microbiol.">
        <title>The Global Catalogue of Microorganisms (GCM) 10K type strain sequencing project: providing services to taxonomists for standard genome sequencing and annotation.</title>
        <authorList>
            <consortium name="The Broad Institute Genomics Platform"/>
            <consortium name="The Broad Institute Genome Sequencing Center for Infectious Disease"/>
            <person name="Wu L."/>
            <person name="Ma J."/>
        </authorList>
    </citation>
    <scope>NUCLEOTIDE SEQUENCE [LARGE SCALE GENOMIC DNA]</scope>
    <source>
        <strain evidence="10">JCM 13250</strain>
    </source>
</reference>
<evidence type="ECO:0000256" key="7">
    <source>
        <dbReference type="SAM" id="Phobius"/>
    </source>
</evidence>